<dbReference type="InterPro" id="IPR051788">
    <property type="entry name" value="MFS_Transporter"/>
</dbReference>
<dbReference type="InterPro" id="IPR011701">
    <property type="entry name" value="MFS"/>
</dbReference>
<comment type="subcellular location">
    <subcellularLocation>
        <location evidence="1">Cell membrane</location>
        <topology evidence="1">Multi-pass membrane protein</topology>
    </subcellularLocation>
</comment>
<dbReference type="EMBL" id="CP044548">
    <property type="protein sequence ID" value="QFQ31635.2"/>
    <property type="molecule type" value="Genomic_DNA"/>
</dbReference>
<reference evidence="7 8" key="1">
    <citation type="submission" date="2019-09" db="EMBL/GenBank/DDBJ databases">
        <title>Complete Genome Sequence of Janibacter melonis M714 with both human health impact and industrial applications.</title>
        <authorList>
            <person name="Jin M."/>
            <person name="Zhao Q.R."/>
        </authorList>
    </citation>
    <scope>NUCLEOTIDE SEQUENCE [LARGE SCALE GENOMIC DNA]</scope>
    <source>
        <strain evidence="7 8">M714</strain>
    </source>
</reference>
<feature type="transmembrane region" description="Helical" evidence="5">
    <location>
        <begin position="300"/>
        <end position="319"/>
    </location>
</feature>
<dbReference type="PANTHER" id="PTHR23514:SF13">
    <property type="entry name" value="INNER MEMBRANE PROTEIN YBJJ"/>
    <property type="match status" value="1"/>
</dbReference>
<keyword evidence="3 5" id="KW-1133">Transmembrane helix</keyword>
<dbReference type="PROSITE" id="PS50850">
    <property type="entry name" value="MFS"/>
    <property type="match status" value="1"/>
</dbReference>
<name>A0A5P8FQ00_9MICO</name>
<organism evidence="7 8">
    <name type="scientific">Janibacter melonis</name>
    <dbReference type="NCBI Taxonomy" id="262209"/>
    <lineage>
        <taxon>Bacteria</taxon>
        <taxon>Bacillati</taxon>
        <taxon>Actinomycetota</taxon>
        <taxon>Actinomycetes</taxon>
        <taxon>Micrococcales</taxon>
        <taxon>Intrasporangiaceae</taxon>
        <taxon>Janibacter</taxon>
    </lineage>
</organism>
<feature type="transmembrane region" description="Helical" evidence="5">
    <location>
        <begin position="103"/>
        <end position="123"/>
    </location>
</feature>
<dbReference type="InterPro" id="IPR036259">
    <property type="entry name" value="MFS_trans_sf"/>
</dbReference>
<feature type="transmembrane region" description="Helical" evidence="5">
    <location>
        <begin position="325"/>
        <end position="347"/>
    </location>
</feature>
<dbReference type="PANTHER" id="PTHR23514">
    <property type="entry name" value="BYPASS OF STOP CODON PROTEIN 6"/>
    <property type="match status" value="1"/>
</dbReference>
<proteinExistence type="predicted"/>
<gene>
    <name evidence="7" type="ORF">EEW87_005035</name>
</gene>
<evidence type="ECO:0000256" key="3">
    <source>
        <dbReference type="ARBA" id="ARBA00022989"/>
    </source>
</evidence>
<feature type="transmembrane region" description="Helical" evidence="5">
    <location>
        <begin position="66"/>
        <end position="83"/>
    </location>
</feature>
<feature type="transmembrane region" description="Helical" evidence="5">
    <location>
        <begin position="210"/>
        <end position="230"/>
    </location>
</feature>
<dbReference type="GO" id="GO:0022857">
    <property type="term" value="F:transmembrane transporter activity"/>
    <property type="evidence" value="ECO:0007669"/>
    <property type="project" value="InterPro"/>
</dbReference>
<protein>
    <submittedName>
        <fullName evidence="7">MFS transporter</fullName>
    </submittedName>
</protein>
<dbReference type="KEGG" id="jme:EEW87_005035"/>
<keyword evidence="2 5" id="KW-0812">Transmembrane</keyword>
<evidence type="ECO:0000313" key="8">
    <source>
        <dbReference type="Proteomes" id="UP000271708"/>
    </source>
</evidence>
<feature type="transmembrane region" description="Helical" evidence="5">
    <location>
        <begin position="265"/>
        <end position="288"/>
    </location>
</feature>
<dbReference type="AlphaFoldDB" id="A0A5P8FQ00"/>
<feature type="transmembrane region" description="Helical" evidence="5">
    <location>
        <begin position="129"/>
        <end position="147"/>
    </location>
</feature>
<keyword evidence="4 5" id="KW-0472">Membrane</keyword>
<dbReference type="InterPro" id="IPR020846">
    <property type="entry name" value="MFS_dom"/>
</dbReference>
<sequence>MLGLTSGELGITLLAGSVGSLLALPVAGRLAERVGTGQAVVVGAVLASVGILGVGLGAQVAGSRPLISAGLFVTSAGVSLWDVSMNLQGTTVERALGRSTMPLYHAFFSGGTVLAALVGAGLVALDVSLLVHFVVVVALAATLALRTQRHFLADPRLPDEPGTTGVARSAWREPRTALIGVFVLVAAFTEGTANDWIAVAFVDGHGVPTWAGVVAFACFLGAMTLGRVLGTRLLDVYGRRRVLLPMLVVAAVGSLLVVLTPPATAYVGTLLWGFGVSLGFPVGMSAAADDPRRAAARMSVVATIGYAAFIAGPPVLGLLGDHVGILRALLLVAVMILLALVTLPAVVEPDDDRAPRPVRGA</sequence>
<dbReference type="SUPFAM" id="SSF103473">
    <property type="entry name" value="MFS general substrate transporter"/>
    <property type="match status" value="1"/>
</dbReference>
<evidence type="ECO:0000256" key="4">
    <source>
        <dbReference type="ARBA" id="ARBA00023136"/>
    </source>
</evidence>
<dbReference type="GO" id="GO:0005886">
    <property type="term" value="C:plasma membrane"/>
    <property type="evidence" value="ECO:0007669"/>
    <property type="project" value="UniProtKB-SubCell"/>
</dbReference>
<feature type="domain" description="Major facilitator superfamily (MFS) profile" evidence="6">
    <location>
        <begin position="1"/>
        <end position="351"/>
    </location>
</feature>
<evidence type="ECO:0000256" key="5">
    <source>
        <dbReference type="SAM" id="Phobius"/>
    </source>
</evidence>
<dbReference type="Pfam" id="PF07690">
    <property type="entry name" value="MFS_1"/>
    <property type="match status" value="1"/>
</dbReference>
<feature type="transmembrane region" description="Helical" evidence="5">
    <location>
        <begin position="177"/>
        <end position="198"/>
    </location>
</feature>
<evidence type="ECO:0000313" key="7">
    <source>
        <dbReference type="EMBL" id="QFQ31635.2"/>
    </source>
</evidence>
<evidence type="ECO:0000256" key="2">
    <source>
        <dbReference type="ARBA" id="ARBA00022692"/>
    </source>
</evidence>
<evidence type="ECO:0000259" key="6">
    <source>
        <dbReference type="PROSITE" id="PS50850"/>
    </source>
</evidence>
<dbReference type="CDD" id="cd17393">
    <property type="entry name" value="MFS_MosC_like"/>
    <property type="match status" value="1"/>
</dbReference>
<feature type="transmembrane region" description="Helical" evidence="5">
    <location>
        <begin position="39"/>
        <end position="60"/>
    </location>
</feature>
<feature type="transmembrane region" description="Helical" evidence="5">
    <location>
        <begin position="242"/>
        <end position="259"/>
    </location>
</feature>
<evidence type="ECO:0000256" key="1">
    <source>
        <dbReference type="ARBA" id="ARBA00004651"/>
    </source>
</evidence>
<accession>A0A5P8FQ00</accession>
<dbReference type="Gene3D" id="1.20.1250.20">
    <property type="entry name" value="MFS general substrate transporter like domains"/>
    <property type="match status" value="2"/>
</dbReference>
<dbReference type="Proteomes" id="UP000271708">
    <property type="component" value="Chromosome"/>
</dbReference>
<feature type="transmembrane region" description="Helical" evidence="5">
    <location>
        <begin position="6"/>
        <end position="27"/>
    </location>
</feature>